<reference evidence="1" key="1">
    <citation type="journal article" date="2015" name="Nature">
        <title>Complex archaea that bridge the gap between prokaryotes and eukaryotes.</title>
        <authorList>
            <person name="Spang A."/>
            <person name="Saw J.H."/>
            <person name="Jorgensen S.L."/>
            <person name="Zaremba-Niedzwiedzka K."/>
            <person name="Martijn J."/>
            <person name="Lind A.E."/>
            <person name="van Eijk R."/>
            <person name="Schleper C."/>
            <person name="Guy L."/>
            <person name="Ettema T.J."/>
        </authorList>
    </citation>
    <scope>NUCLEOTIDE SEQUENCE</scope>
</reference>
<name>A0A0F9DV52_9ZZZZ</name>
<accession>A0A0F9DV52</accession>
<protein>
    <submittedName>
        <fullName evidence="1">Uncharacterized protein</fullName>
    </submittedName>
</protein>
<comment type="caution">
    <text evidence="1">The sequence shown here is derived from an EMBL/GenBank/DDBJ whole genome shotgun (WGS) entry which is preliminary data.</text>
</comment>
<dbReference type="EMBL" id="LAZR01039958">
    <property type="protein sequence ID" value="KKL15718.1"/>
    <property type="molecule type" value="Genomic_DNA"/>
</dbReference>
<dbReference type="AlphaFoldDB" id="A0A0F9DV52"/>
<gene>
    <name evidence="1" type="ORF">LCGC14_2502770</name>
</gene>
<sequence length="134" mass="14853">MSELDSIIGGPCTRGCGDVAGHPGLCLVRTGSSRKLDCQQPTAEERAVEMGEEVSALKAHVKRLEHQFSDLGAFVQAAVKEMRQHAENRREESLLGLACLRCGASVVYDFYCESHLPPKIRVIWEEIKTREAKK</sequence>
<evidence type="ECO:0000313" key="1">
    <source>
        <dbReference type="EMBL" id="KKL15718.1"/>
    </source>
</evidence>
<proteinExistence type="predicted"/>
<organism evidence="1">
    <name type="scientific">marine sediment metagenome</name>
    <dbReference type="NCBI Taxonomy" id="412755"/>
    <lineage>
        <taxon>unclassified sequences</taxon>
        <taxon>metagenomes</taxon>
        <taxon>ecological metagenomes</taxon>
    </lineage>
</organism>